<accession>A0A4S8L636</accession>
<organism evidence="1 2">
    <name type="scientific">Dendrothele bispora (strain CBS 962.96)</name>
    <dbReference type="NCBI Taxonomy" id="1314807"/>
    <lineage>
        <taxon>Eukaryota</taxon>
        <taxon>Fungi</taxon>
        <taxon>Dikarya</taxon>
        <taxon>Basidiomycota</taxon>
        <taxon>Agaricomycotina</taxon>
        <taxon>Agaricomycetes</taxon>
        <taxon>Agaricomycetidae</taxon>
        <taxon>Agaricales</taxon>
        <taxon>Agaricales incertae sedis</taxon>
        <taxon>Dendrothele</taxon>
    </lineage>
</organism>
<dbReference type="EMBL" id="ML179623">
    <property type="protein sequence ID" value="THU84076.1"/>
    <property type="molecule type" value="Genomic_DNA"/>
</dbReference>
<reference evidence="1 2" key="1">
    <citation type="journal article" date="2019" name="Nat. Ecol. Evol.">
        <title>Megaphylogeny resolves global patterns of mushroom evolution.</title>
        <authorList>
            <person name="Varga T."/>
            <person name="Krizsan K."/>
            <person name="Foldi C."/>
            <person name="Dima B."/>
            <person name="Sanchez-Garcia M."/>
            <person name="Sanchez-Ramirez S."/>
            <person name="Szollosi G.J."/>
            <person name="Szarkandi J.G."/>
            <person name="Papp V."/>
            <person name="Albert L."/>
            <person name="Andreopoulos W."/>
            <person name="Angelini C."/>
            <person name="Antonin V."/>
            <person name="Barry K.W."/>
            <person name="Bougher N.L."/>
            <person name="Buchanan P."/>
            <person name="Buyck B."/>
            <person name="Bense V."/>
            <person name="Catcheside P."/>
            <person name="Chovatia M."/>
            <person name="Cooper J."/>
            <person name="Damon W."/>
            <person name="Desjardin D."/>
            <person name="Finy P."/>
            <person name="Geml J."/>
            <person name="Haridas S."/>
            <person name="Hughes K."/>
            <person name="Justo A."/>
            <person name="Karasinski D."/>
            <person name="Kautmanova I."/>
            <person name="Kiss B."/>
            <person name="Kocsube S."/>
            <person name="Kotiranta H."/>
            <person name="LaButti K.M."/>
            <person name="Lechner B.E."/>
            <person name="Liimatainen K."/>
            <person name="Lipzen A."/>
            <person name="Lukacs Z."/>
            <person name="Mihaltcheva S."/>
            <person name="Morgado L.N."/>
            <person name="Niskanen T."/>
            <person name="Noordeloos M.E."/>
            <person name="Ohm R.A."/>
            <person name="Ortiz-Santana B."/>
            <person name="Ovrebo C."/>
            <person name="Racz N."/>
            <person name="Riley R."/>
            <person name="Savchenko A."/>
            <person name="Shiryaev A."/>
            <person name="Soop K."/>
            <person name="Spirin V."/>
            <person name="Szebenyi C."/>
            <person name="Tomsovsky M."/>
            <person name="Tulloss R.E."/>
            <person name="Uehling J."/>
            <person name="Grigoriev I.V."/>
            <person name="Vagvolgyi C."/>
            <person name="Papp T."/>
            <person name="Martin F.M."/>
            <person name="Miettinen O."/>
            <person name="Hibbett D.S."/>
            <person name="Nagy L.G."/>
        </authorList>
    </citation>
    <scope>NUCLEOTIDE SEQUENCE [LARGE SCALE GENOMIC DNA]</scope>
    <source>
        <strain evidence="1 2">CBS 962.96</strain>
    </source>
</reference>
<dbReference type="Proteomes" id="UP000297245">
    <property type="component" value="Unassembled WGS sequence"/>
</dbReference>
<evidence type="ECO:0000313" key="2">
    <source>
        <dbReference type="Proteomes" id="UP000297245"/>
    </source>
</evidence>
<gene>
    <name evidence="1" type="ORF">K435DRAFT_870635</name>
</gene>
<keyword evidence="2" id="KW-1185">Reference proteome</keyword>
<evidence type="ECO:0000313" key="1">
    <source>
        <dbReference type="EMBL" id="THU84076.1"/>
    </source>
</evidence>
<sequence>MYPFAGSVNRGPGTEDKELEVGWLIPADYTGFDVNVSSVVVGGFFDSVSTERELPLYSGSAASVTPITDNEVNWTTASVLWDRRYQVLPGRSEASDPNRPHQTTAVELVIKVLTNKTTSVTDRDKIPPVSRPRNFLLDSLNSAE</sequence>
<dbReference type="AlphaFoldDB" id="A0A4S8L636"/>
<proteinExistence type="predicted"/>
<name>A0A4S8L636_DENBC</name>
<protein>
    <submittedName>
        <fullName evidence="1">Uncharacterized protein</fullName>
    </submittedName>
</protein>